<dbReference type="EMBL" id="BARU01018666">
    <property type="protein sequence ID" value="GAH59165.1"/>
    <property type="molecule type" value="Genomic_DNA"/>
</dbReference>
<dbReference type="PANTHER" id="PTHR13504:SF38">
    <property type="entry name" value="FIDO DOMAIN-CONTAINING PROTEIN"/>
    <property type="match status" value="1"/>
</dbReference>
<feature type="domain" description="Fido" evidence="1">
    <location>
        <begin position="110"/>
        <end position="207"/>
    </location>
</feature>
<dbReference type="AlphaFoldDB" id="X1HQ37"/>
<dbReference type="PANTHER" id="PTHR13504">
    <property type="entry name" value="FIDO DOMAIN-CONTAINING PROTEIN DDB_G0283145"/>
    <property type="match status" value="1"/>
</dbReference>
<dbReference type="InterPro" id="IPR036597">
    <property type="entry name" value="Fido-like_dom_sf"/>
</dbReference>
<name>X1HQ37_9ZZZZ</name>
<gene>
    <name evidence="2" type="ORF">S03H2_30836</name>
</gene>
<sequence>MKPYVPETLPLESLKWEEFIPLIGKANFELARYEGILQGIISPSVFLSPLTTQEAVLSSKIEGTEATLEEVLEYEASPRPDAKRLEDIQEIINYRKSTDYAMEWLKTHPITLNLLREIHYMLLDSVRGRNKTRGEFRKTQTWIGKPGATIEQASYIPPSPERLMEYLSNLEKYVHCEEKDRLVQLAIIHAQFEIIHPFLDGNGRIGR</sequence>
<dbReference type="Gene3D" id="1.10.3290.10">
    <property type="entry name" value="Fido-like domain"/>
    <property type="match status" value="1"/>
</dbReference>
<dbReference type="SUPFAM" id="SSF140931">
    <property type="entry name" value="Fic-like"/>
    <property type="match status" value="1"/>
</dbReference>
<protein>
    <recommendedName>
        <fullName evidence="1">Fido domain-containing protein</fullName>
    </recommendedName>
</protein>
<dbReference type="InterPro" id="IPR025758">
    <property type="entry name" value="Fic/DOC_N"/>
</dbReference>
<dbReference type="InterPro" id="IPR040198">
    <property type="entry name" value="Fido_containing"/>
</dbReference>
<evidence type="ECO:0000313" key="2">
    <source>
        <dbReference type="EMBL" id="GAH59165.1"/>
    </source>
</evidence>
<proteinExistence type="predicted"/>
<feature type="non-terminal residue" evidence="2">
    <location>
        <position position="207"/>
    </location>
</feature>
<dbReference type="PROSITE" id="PS51459">
    <property type="entry name" value="FIDO"/>
    <property type="match status" value="1"/>
</dbReference>
<dbReference type="Pfam" id="PF13784">
    <property type="entry name" value="Fic_N"/>
    <property type="match status" value="1"/>
</dbReference>
<comment type="caution">
    <text evidence="2">The sequence shown here is derived from an EMBL/GenBank/DDBJ whole genome shotgun (WGS) entry which is preliminary data.</text>
</comment>
<reference evidence="2" key="1">
    <citation type="journal article" date="2014" name="Front. Microbiol.">
        <title>High frequency of phylogenetically diverse reductive dehalogenase-homologous genes in deep subseafloor sedimentary metagenomes.</title>
        <authorList>
            <person name="Kawai M."/>
            <person name="Futagami T."/>
            <person name="Toyoda A."/>
            <person name="Takaki Y."/>
            <person name="Nishi S."/>
            <person name="Hori S."/>
            <person name="Arai W."/>
            <person name="Tsubouchi T."/>
            <person name="Morono Y."/>
            <person name="Uchiyama I."/>
            <person name="Ito T."/>
            <person name="Fujiyama A."/>
            <person name="Inagaki F."/>
            <person name="Takami H."/>
        </authorList>
    </citation>
    <scope>NUCLEOTIDE SEQUENCE</scope>
    <source>
        <strain evidence="2">Expedition CK06-06</strain>
    </source>
</reference>
<accession>X1HQ37</accession>
<dbReference type="InterPro" id="IPR003812">
    <property type="entry name" value="Fido"/>
</dbReference>
<dbReference type="Pfam" id="PF02661">
    <property type="entry name" value="Fic"/>
    <property type="match status" value="1"/>
</dbReference>
<evidence type="ECO:0000259" key="1">
    <source>
        <dbReference type="PROSITE" id="PS51459"/>
    </source>
</evidence>
<organism evidence="2">
    <name type="scientific">marine sediment metagenome</name>
    <dbReference type="NCBI Taxonomy" id="412755"/>
    <lineage>
        <taxon>unclassified sequences</taxon>
        <taxon>metagenomes</taxon>
        <taxon>ecological metagenomes</taxon>
    </lineage>
</organism>